<organism evidence="2 3">
    <name type="scientific">Schaalia canis</name>
    <dbReference type="NCBI Taxonomy" id="100469"/>
    <lineage>
        <taxon>Bacteria</taxon>
        <taxon>Bacillati</taxon>
        <taxon>Actinomycetota</taxon>
        <taxon>Actinomycetes</taxon>
        <taxon>Actinomycetales</taxon>
        <taxon>Actinomycetaceae</taxon>
        <taxon>Schaalia</taxon>
    </lineage>
</organism>
<gene>
    <name evidence="2" type="ORF">EII11_02240</name>
</gene>
<evidence type="ECO:0000313" key="2">
    <source>
        <dbReference type="EMBL" id="RRC96478.1"/>
    </source>
</evidence>
<accession>A0A3P1SH47</accession>
<name>A0A3P1SH47_9ACTO</name>
<dbReference type="Proteomes" id="UP000280444">
    <property type="component" value="Unassembled WGS sequence"/>
</dbReference>
<dbReference type="RefSeq" id="WP_124868105.1">
    <property type="nucleotide sequence ID" value="NZ_RQZF01000001.1"/>
</dbReference>
<dbReference type="AlphaFoldDB" id="A0A3P1SH47"/>
<feature type="region of interest" description="Disordered" evidence="1">
    <location>
        <begin position="1"/>
        <end position="20"/>
    </location>
</feature>
<evidence type="ECO:0000256" key="1">
    <source>
        <dbReference type="SAM" id="MobiDB-lite"/>
    </source>
</evidence>
<dbReference type="EMBL" id="RQZF01000001">
    <property type="protein sequence ID" value="RRC96478.1"/>
    <property type="molecule type" value="Genomic_DNA"/>
</dbReference>
<dbReference type="OrthoDB" id="3252529at2"/>
<reference evidence="2 3" key="1">
    <citation type="submission" date="2018-11" db="EMBL/GenBank/DDBJ databases">
        <title>Genomes From Bacteria Associated with the Canine Oral Cavity: a Test Case for Automated Genome-Based Taxonomic Assignment.</title>
        <authorList>
            <person name="Coil D.A."/>
            <person name="Jospin G."/>
            <person name="Darling A.E."/>
            <person name="Wallis C."/>
            <person name="Davis I.J."/>
            <person name="Harris S."/>
            <person name="Eisen J.A."/>
            <person name="Holcombe L.J."/>
            <person name="O'Flynn C."/>
        </authorList>
    </citation>
    <scope>NUCLEOTIDE SEQUENCE [LARGE SCALE GENOMIC DNA]</scope>
    <source>
        <strain evidence="2 3">OH770</strain>
    </source>
</reference>
<proteinExistence type="predicted"/>
<comment type="caution">
    <text evidence="2">The sequence shown here is derived from an EMBL/GenBank/DDBJ whole genome shotgun (WGS) entry which is preliminary data.</text>
</comment>
<evidence type="ECO:0000313" key="3">
    <source>
        <dbReference type="Proteomes" id="UP000280444"/>
    </source>
</evidence>
<keyword evidence="3" id="KW-1185">Reference proteome</keyword>
<sequence>MSVSASPFRTVNRRPSCQAVPPQSTTLSVGRLFGRTLAALACVTALSACATLAPAPLPLPDLNEAAALRDQVARHEAASVERATELATKASACGDCHSVATGLAQGATQRLETIGGLWDPWPADAPQSLVEQPTPVAEAPLSPAAFAQWLEATARHDMTHALIAHRGSPEVVTTEHAVPVLTLATARAIEAWDLAQVYGVDLNADAPQLGALLERASQMAQGAEGSVHTQWVLTPEDLSPTSSSDPEAFDKALREALSESSQAAQAVRTWDCVAQTLPHLDIAVEPLSNARQYADALLTRSTDMLAKGASDERHLRCELEASTASQLAQQVLAADLAVALSPSPEVSALGVELLLTDANQWRGVISSADVLSLLSQ</sequence>
<protein>
    <submittedName>
        <fullName evidence="2">Uncharacterized protein</fullName>
    </submittedName>
</protein>